<sequence length="455" mass="50812">MRNIIVLSLTIIAFCSFGLAKSSDDINIQQTLEKLDKNPIDRTELPAEDIFEEQIIESPISQDKYDVGQAMLRLSGLKNAKPPLFDGVDNSVLLSEAILNTQDGAAQGPIFELQSRQNGLLKDNYLYLGGTAAFLPIWTPSSSEQTNSINNYNLEYYFLSTLGDWTTVYAALNTFTIDGEWNVNPSDAYVMIGNLKKFPVFSYVGLTTVDFGNFDEVTNFIPTLTRTFFMQSGGNASIAYNEGGFHSSIAFLSSSGNEYLQVANAYKGNNKLGVSANLMYTYELEQDGDYWYAGTGYSNVSGFTNENNDNIGVVDFNFGISLNNFRFINEFVFTDKNVTQKTDLSATFNLRESFFVSLLPSLENTSFLTNDAKIYSWSSQLSYSGQLYNRELIPYVSYSQVQQSGTNYATILESGLRYNAFADAWAGASYTYVKGEADEFSEQDNILALYLRIFI</sequence>
<reference evidence="2 4" key="1">
    <citation type="submission" date="2017-06" db="EMBL/GenBank/DDBJ databases">
        <title>Complete genome of Francisella adeliensis.</title>
        <authorList>
            <person name="Vallesi A."/>
            <person name="Sjodin A."/>
        </authorList>
    </citation>
    <scope>NUCLEOTIDE SEQUENCE [LARGE SCALE GENOMIC DNA]</scope>
    <source>
        <strain evidence="2 4">FDC440</strain>
    </source>
</reference>
<evidence type="ECO:0000256" key="1">
    <source>
        <dbReference type="SAM" id="SignalP"/>
    </source>
</evidence>
<protein>
    <recommendedName>
        <fullName evidence="6">Alginate export domain-containing protein</fullName>
    </recommendedName>
</protein>
<dbReference type="Proteomes" id="UP000681131">
    <property type="component" value="Chromosome"/>
</dbReference>
<evidence type="ECO:0008006" key="6">
    <source>
        <dbReference type="Google" id="ProtNLM"/>
    </source>
</evidence>
<gene>
    <name evidence="2" type="ORF">CDH04_05620</name>
    <name evidence="3" type="ORF">FZC43_05625</name>
</gene>
<feature type="signal peptide" evidence="1">
    <location>
        <begin position="1"/>
        <end position="20"/>
    </location>
</feature>
<evidence type="ECO:0000313" key="4">
    <source>
        <dbReference type="Proteomes" id="UP000251120"/>
    </source>
</evidence>
<dbReference type="EMBL" id="CP043424">
    <property type="protein sequence ID" value="QIW12162.1"/>
    <property type="molecule type" value="Genomic_DNA"/>
</dbReference>
<dbReference type="EMBL" id="CP021781">
    <property type="protein sequence ID" value="AXA33925.1"/>
    <property type="molecule type" value="Genomic_DNA"/>
</dbReference>
<organism evidence="2 4">
    <name type="scientific">Francisella adeliensis</name>
    <dbReference type="NCBI Taxonomy" id="2007306"/>
    <lineage>
        <taxon>Bacteria</taxon>
        <taxon>Pseudomonadati</taxon>
        <taxon>Pseudomonadota</taxon>
        <taxon>Gammaproteobacteria</taxon>
        <taxon>Thiotrichales</taxon>
        <taxon>Francisellaceae</taxon>
        <taxon>Francisella</taxon>
    </lineage>
</organism>
<keyword evidence="5" id="KW-1185">Reference proteome</keyword>
<dbReference type="KEGG" id="fad:CDH04_05620"/>
<evidence type="ECO:0000313" key="2">
    <source>
        <dbReference type="EMBL" id="AXA33925.1"/>
    </source>
</evidence>
<evidence type="ECO:0000313" key="3">
    <source>
        <dbReference type="EMBL" id="QIW12162.1"/>
    </source>
</evidence>
<evidence type="ECO:0000313" key="5">
    <source>
        <dbReference type="Proteomes" id="UP000681131"/>
    </source>
</evidence>
<keyword evidence="1" id="KW-0732">Signal</keyword>
<proteinExistence type="predicted"/>
<dbReference type="RefSeq" id="WP_112870100.1">
    <property type="nucleotide sequence ID" value="NZ_CP021781.1"/>
</dbReference>
<name>A0A2Z4XZX5_9GAMM</name>
<dbReference type="Proteomes" id="UP000251120">
    <property type="component" value="Chromosome"/>
</dbReference>
<feature type="chain" id="PRO_5016328813" description="Alginate export domain-containing protein" evidence="1">
    <location>
        <begin position="21"/>
        <end position="455"/>
    </location>
</feature>
<reference evidence="3 5" key="2">
    <citation type="submission" date="2019-08" db="EMBL/GenBank/DDBJ databases">
        <title>Complete genome sequences of Francisella adeliensis (FSC1325 and FSC1326).</title>
        <authorList>
            <person name="Ohrman C."/>
            <person name="Uneklint I."/>
            <person name="Vallesi A."/>
            <person name="Karlsson L."/>
            <person name="Sjodin A."/>
        </authorList>
    </citation>
    <scope>NUCLEOTIDE SEQUENCE [LARGE SCALE GENOMIC DNA]</scope>
    <source>
        <strain evidence="3 5">FSC1325</strain>
    </source>
</reference>
<dbReference type="OrthoDB" id="5603677at2"/>
<accession>A0A2Z4XZX5</accession>
<dbReference type="AlphaFoldDB" id="A0A2Z4XZX5"/>